<keyword evidence="3" id="KW-1185">Reference proteome</keyword>
<keyword evidence="1" id="KW-0732">Signal</keyword>
<dbReference type="Proteomes" id="UP000032049">
    <property type="component" value="Unassembled WGS sequence"/>
</dbReference>
<dbReference type="STRING" id="1503925.TH53_24680"/>
<name>A0A0D0FQK9_9SPHI</name>
<comment type="caution">
    <text evidence="2">The sequence shown here is derived from an EMBL/GenBank/DDBJ whole genome shotgun (WGS) entry which is preliminary data.</text>
</comment>
<protein>
    <recommendedName>
        <fullName evidence="4">YD repeat-containing protein</fullName>
    </recommendedName>
</protein>
<evidence type="ECO:0000313" key="2">
    <source>
        <dbReference type="EMBL" id="KIO74744.1"/>
    </source>
</evidence>
<sequence>MKKLLLSLALGFLSYSGLNAQGIDKFNFSNIIPPSPDISALGKYTEFPMTYSSGVPVINIPLYKLKSGELEVPVSLSYNASGVKVEEVATWAGLGWNLNTGSSLYRVVHGLPDDASINGLMYTNRTIKKVLEYADGTNDKYMAYHDIFANILDVEPDIYYFSAMGFSGKFYFDQTERTFVQMPRSQVKINYTVNGDNKIVQFILTLPDGTKCYFGKSEDATRTGYENFSSTQSVIVSNGMTYVPEDSGGSTPPHITSWQILDIKSIAGKSINYYYSVDKSVINFGKGGESKDYAGTSGCEFVQNNPSNWSYYAQYGSKNVLEKISAAEGDIYFKTSSSKRSDIIGGPEALDSILVKNKNNTLIKAFKLNTGYWFSDENLHLDIPVITGGDANVVAQYRLYLSSLDEINATLNEKYSHTFEYSNIALPNRLSSSQDYWGYYNRGQNGINLTPKISSTFINGNSGGGYLPGADRRVDTLANQARVLTSVTYPTGGKTTYVYETNRANKQGIGGGDNSGFELSGLIQKSDVLLKSYQYLSPGTTNIYEKTFNIGFKPKPVHFHYIGCEDFNNFSCPLVTTIRGITDKSIYIALNTTDSYFTLPEGSYDITTTINNSFENQDAEFSVLFDWEEQSIITDNSIVVGGLRVKKIVSSDGLGKILSRSFSYNRFHDALYSSGSIENIPVHAFKIPCDNLGGSFGVTRVTSQSAVPLVGGDGQAVRYDNVTEYMDDAASSQKTEYTYEHIGLDNPGDYPFASSSKADWRTNLLILKRDYEYRGSGSYRPVRSTEYAYRNYETKYSNNFGMKFGANANPATFSISNYGGVTEWQVKTGETDSTFTYNGNVAGSVIVKNSVLTYNKNDNYQLSNTLSYGSDGKRNNTRYTYPADYSSSPGFDIAGLKQNNLSGLVLKKENSVNGKIRAGEVLKYNVYGKPIQVYEFESAAGVDTAVVDAGNILTTGYTLKADLSYSSLNNSTPVQVRPANGIPVCYLWSYGAEHPIAEIKNVTYETVKSILGEEAINNFSSRTNPDKAAIDSFIAPLRASAPDAQIITYSYQPLAGTVSQTDATGKTTYFEYDGFQRLKHVKDQNENILKRNDYHYRP</sequence>
<reference evidence="2 3" key="1">
    <citation type="submission" date="2015-01" db="EMBL/GenBank/DDBJ databases">
        <title>Draft genome sequence of Pedobacter sp. NL19 isolated from sludge of an effluent treatment pond in an abandoned uranium mine.</title>
        <authorList>
            <person name="Santos T."/>
            <person name="Caetano T."/>
            <person name="Covas C."/>
            <person name="Cruz A."/>
            <person name="Mendo S."/>
        </authorList>
    </citation>
    <scope>NUCLEOTIDE SEQUENCE [LARGE SCALE GENOMIC DNA]</scope>
    <source>
        <strain evidence="2 3">NL19</strain>
    </source>
</reference>
<proteinExistence type="predicted"/>
<organism evidence="2 3">
    <name type="scientific">Pedobacter lusitanus</name>
    <dbReference type="NCBI Taxonomy" id="1503925"/>
    <lineage>
        <taxon>Bacteria</taxon>
        <taxon>Pseudomonadati</taxon>
        <taxon>Bacteroidota</taxon>
        <taxon>Sphingobacteriia</taxon>
        <taxon>Sphingobacteriales</taxon>
        <taxon>Sphingobacteriaceae</taxon>
        <taxon>Pedobacter</taxon>
    </lineage>
</organism>
<evidence type="ECO:0000256" key="1">
    <source>
        <dbReference type="SAM" id="SignalP"/>
    </source>
</evidence>
<evidence type="ECO:0008006" key="4">
    <source>
        <dbReference type="Google" id="ProtNLM"/>
    </source>
</evidence>
<dbReference type="AlphaFoldDB" id="A0A0D0FQK9"/>
<feature type="chain" id="PRO_5002210530" description="YD repeat-containing protein" evidence="1">
    <location>
        <begin position="21"/>
        <end position="1098"/>
    </location>
</feature>
<dbReference type="OrthoDB" id="903892at2"/>
<evidence type="ECO:0000313" key="3">
    <source>
        <dbReference type="Proteomes" id="UP000032049"/>
    </source>
</evidence>
<accession>A0A0D0FQK9</accession>
<dbReference type="RefSeq" id="WP_041886818.1">
    <property type="nucleotide sequence ID" value="NZ_CP157278.1"/>
</dbReference>
<gene>
    <name evidence="2" type="ORF">TH53_24680</name>
</gene>
<feature type="signal peptide" evidence="1">
    <location>
        <begin position="1"/>
        <end position="20"/>
    </location>
</feature>
<dbReference type="EMBL" id="JXRA01000140">
    <property type="protein sequence ID" value="KIO74744.1"/>
    <property type="molecule type" value="Genomic_DNA"/>
</dbReference>